<dbReference type="NCBIfam" id="TIGR02480">
    <property type="entry name" value="fliN"/>
    <property type="match status" value="1"/>
</dbReference>
<comment type="subcellular location">
    <subcellularLocation>
        <location evidence="1">Cell membrane</location>
        <topology evidence="1">Peripheral membrane protein</topology>
        <orientation evidence="1">Cytoplasmic side</orientation>
    </subcellularLocation>
</comment>
<dbReference type="GO" id="GO:0005886">
    <property type="term" value="C:plasma membrane"/>
    <property type="evidence" value="ECO:0007669"/>
    <property type="project" value="UniProtKB-SubCell"/>
</dbReference>
<dbReference type="SUPFAM" id="SSF101801">
    <property type="entry name" value="Surface presentation of antigens (SPOA)"/>
    <property type="match status" value="1"/>
</dbReference>
<dbReference type="Proteomes" id="UP000013085">
    <property type="component" value="Unassembled WGS sequence"/>
</dbReference>
<dbReference type="PANTHER" id="PTHR43484">
    <property type="match status" value="1"/>
</dbReference>
<dbReference type="PATRIC" id="fig|999408.3.peg.1204"/>
<dbReference type="EMBL" id="AGYR01000007">
    <property type="protein sequence ID" value="ENZ18808.1"/>
    <property type="molecule type" value="Genomic_DNA"/>
</dbReference>
<keyword evidence="10" id="KW-0969">Cilium</keyword>
<dbReference type="GO" id="GO:0016787">
    <property type="term" value="F:hydrolase activity"/>
    <property type="evidence" value="ECO:0007669"/>
    <property type="project" value="InterPro"/>
</dbReference>
<comment type="caution">
    <text evidence="10">The sequence shown here is derived from an EMBL/GenBank/DDBJ whole genome shotgun (WGS) entry which is preliminary data.</text>
</comment>
<keyword evidence="3" id="KW-1003">Cell membrane</keyword>
<dbReference type="InterPro" id="IPR012826">
    <property type="entry name" value="FliN"/>
</dbReference>
<dbReference type="PANTHER" id="PTHR43484:SF1">
    <property type="entry name" value="FLAGELLAR MOTOR SWITCH PROTEIN FLIN"/>
    <property type="match status" value="1"/>
</dbReference>
<evidence type="ECO:0000259" key="9">
    <source>
        <dbReference type="Pfam" id="PF04509"/>
    </source>
</evidence>
<dbReference type="SUPFAM" id="SSF103039">
    <property type="entry name" value="CheC-like"/>
    <property type="match status" value="1"/>
</dbReference>
<feature type="region of interest" description="Disordered" evidence="7">
    <location>
        <begin position="383"/>
        <end position="403"/>
    </location>
</feature>
<dbReference type="Gene3D" id="2.30.330.10">
    <property type="entry name" value="SpoA-like"/>
    <property type="match status" value="1"/>
</dbReference>
<dbReference type="InterPro" id="IPR036429">
    <property type="entry name" value="SpoA-like_sf"/>
</dbReference>
<dbReference type="InterPro" id="IPR028976">
    <property type="entry name" value="CheC-like_sf"/>
</dbReference>
<dbReference type="InterPro" id="IPR051469">
    <property type="entry name" value="FliN/MopA/SpaO"/>
</dbReference>
<feature type="domain" description="CheC-like protein" evidence="9">
    <location>
        <begin position="9"/>
        <end position="45"/>
    </location>
</feature>
<dbReference type="GO" id="GO:0006935">
    <property type="term" value="P:chemotaxis"/>
    <property type="evidence" value="ECO:0007669"/>
    <property type="project" value="UniProtKB-KW"/>
</dbReference>
<organism evidence="10 11">
    <name type="scientific">[Clostridium] clostridioforme 90A8</name>
    <dbReference type="NCBI Taxonomy" id="999408"/>
    <lineage>
        <taxon>Bacteria</taxon>
        <taxon>Bacillati</taxon>
        <taxon>Bacillota</taxon>
        <taxon>Clostridia</taxon>
        <taxon>Lachnospirales</taxon>
        <taxon>Lachnospiraceae</taxon>
        <taxon>Enterocloster</taxon>
    </lineage>
</organism>
<dbReference type="PRINTS" id="PR00956">
    <property type="entry name" value="FLGMOTORFLIN"/>
</dbReference>
<protein>
    <submittedName>
        <fullName evidence="10">Flagellar motor switch protein FliN</fullName>
    </submittedName>
</protein>
<dbReference type="CDD" id="cd17907">
    <property type="entry name" value="FliY_FliN-Y"/>
    <property type="match status" value="1"/>
</dbReference>
<dbReference type="RefSeq" id="WP_002594962.1">
    <property type="nucleotide sequence ID" value="NZ_KB850998.1"/>
</dbReference>
<dbReference type="AlphaFoldDB" id="A0A0E2HFL0"/>
<feature type="compositionally biased region" description="Basic and acidic residues" evidence="7">
    <location>
        <begin position="208"/>
        <end position="229"/>
    </location>
</feature>
<evidence type="ECO:0000313" key="11">
    <source>
        <dbReference type="Proteomes" id="UP000013085"/>
    </source>
</evidence>
<keyword evidence="4" id="KW-0145">Chemotaxis</keyword>
<dbReference type="InterPro" id="IPR001543">
    <property type="entry name" value="FliN-like_C"/>
</dbReference>
<dbReference type="Gene3D" id="3.40.1550.10">
    <property type="entry name" value="CheC-like"/>
    <property type="match status" value="1"/>
</dbReference>
<feature type="region of interest" description="Disordered" evidence="7">
    <location>
        <begin position="203"/>
        <end position="295"/>
    </location>
</feature>
<dbReference type="InterPro" id="IPR007597">
    <property type="entry name" value="CheC"/>
</dbReference>
<dbReference type="GO" id="GO:0071973">
    <property type="term" value="P:bacterial-type flagellum-dependent cell motility"/>
    <property type="evidence" value="ECO:0007669"/>
    <property type="project" value="InterPro"/>
</dbReference>
<keyword evidence="10" id="KW-0966">Cell projection</keyword>
<evidence type="ECO:0000256" key="4">
    <source>
        <dbReference type="ARBA" id="ARBA00022500"/>
    </source>
</evidence>
<evidence type="ECO:0000256" key="1">
    <source>
        <dbReference type="ARBA" id="ARBA00004413"/>
    </source>
</evidence>
<dbReference type="HOGENOM" id="CLU_033893_0_0_9"/>
<evidence type="ECO:0000256" key="5">
    <source>
        <dbReference type="ARBA" id="ARBA00022779"/>
    </source>
</evidence>
<evidence type="ECO:0000259" key="8">
    <source>
        <dbReference type="Pfam" id="PF01052"/>
    </source>
</evidence>
<dbReference type="InterPro" id="IPR001172">
    <property type="entry name" value="FliN_T3SS_HrcQb"/>
</dbReference>
<sequence>MGASSFNEMEIDAIGEIMNISLGASATAVSTMLGTTVNITTPVVKVLGGHEFEFKKLEPAVGVEISYVEGLEGSNVMMFSRNDVRIIVGMLMGCEIPDEEFELDEINRSAICEVMNQMMGSSATALSEFLGVAVNISTPISFEIEDETSFRKKYFPTEANKVVVRFSLEVEGKLKSEFLNIMSVELAKRLLEPFASTFGQMEETAEGMEPKPHESKPQEPTQPEEKLSQEEIQGMMQESRDPSYPEAKLTQEEIQRMMQESREPSKPEEKLSQEEIQRMMQKSQEPSQPEAKLSQEEIQRMVQESQEPLRPEPKLAQEEIHRTVQEQPAPVRQPAQPQPIYNTVPQPVYQAAPDPMMLQLLNQMQQSQMQMMEMMHDMKTREKARSSEPSVIRPINPSSLGEGAKEGVEEHANREMLMKVPLEISVEIGRTKKLVKDILEFTQGSLVVLDKMAGEQADLYVNGQCIGRGDIVVVEDNFGIRITEIVARNLNPESL</sequence>
<gene>
    <name evidence="10" type="ORF">HMPREF1090_01125</name>
</gene>
<feature type="domain" description="CheC-like protein" evidence="9">
    <location>
        <begin position="108"/>
        <end position="140"/>
    </location>
</feature>
<evidence type="ECO:0000256" key="7">
    <source>
        <dbReference type="SAM" id="MobiDB-lite"/>
    </source>
</evidence>
<dbReference type="GO" id="GO:0003774">
    <property type="term" value="F:cytoskeletal motor activity"/>
    <property type="evidence" value="ECO:0007669"/>
    <property type="project" value="InterPro"/>
</dbReference>
<proteinExistence type="inferred from homology"/>
<keyword evidence="10" id="KW-0282">Flagellum</keyword>
<feature type="domain" description="Flagellar motor switch protein FliN-like C-terminal" evidence="8">
    <location>
        <begin position="416"/>
        <end position="486"/>
    </location>
</feature>
<evidence type="ECO:0000256" key="6">
    <source>
        <dbReference type="ARBA" id="ARBA00023136"/>
    </source>
</evidence>
<dbReference type="GO" id="GO:0009425">
    <property type="term" value="C:bacterial-type flagellum basal body"/>
    <property type="evidence" value="ECO:0007669"/>
    <property type="project" value="InterPro"/>
</dbReference>
<feature type="compositionally biased region" description="Basic and acidic residues" evidence="7">
    <location>
        <begin position="238"/>
        <end position="277"/>
    </location>
</feature>
<comment type="similarity">
    <text evidence="2">Belongs to the FliN/MopA/SpaO family.</text>
</comment>
<evidence type="ECO:0000313" key="10">
    <source>
        <dbReference type="EMBL" id="ENZ18808.1"/>
    </source>
</evidence>
<dbReference type="Pfam" id="PF04509">
    <property type="entry name" value="CheC"/>
    <property type="match status" value="2"/>
</dbReference>
<reference evidence="10 11" key="1">
    <citation type="submission" date="2013-01" db="EMBL/GenBank/DDBJ databases">
        <title>The Genome Sequence of Clostridium clostridioforme 90A8.</title>
        <authorList>
            <consortium name="The Broad Institute Genome Sequencing Platform"/>
            <person name="Earl A."/>
            <person name="Ward D."/>
            <person name="Feldgarden M."/>
            <person name="Gevers D."/>
            <person name="Courvalin P."/>
            <person name="Lambert T."/>
            <person name="Walker B."/>
            <person name="Young S.K."/>
            <person name="Zeng Q."/>
            <person name="Gargeya S."/>
            <person name="Fitzgerald M."/>
            <person name="Haas B."/>
            <person name="Abouelleil A."/>
            <person name="Alvarado L."/>
            <person name="Arachchi H.M."/>
            <person name="Berlin A.M."/>
            <person name="Chapman S.B."/>
            <person name="Dewar J."/>
            <person name="Goldberg J."/>
            <person name="Griggs A."/>
            <person name="Gujja S."/>
            <person name="Hansen M."/>
            <person name="Howarth C."/>
            <person name="Imamovic A."/>
            <person name="Larimer J."/>
            <person name="McCowan C."/>
            <person name="Murphy C."/>
            <person name="Neiman D."/>
            <person name="Pearson M."/>
            <person name="Priest M."/>
            <person name="Roberts A."/>
            <person name="Saif S."/>
            <person name="Shea T."/>
            <person name="Sisk P."/>
            <person name="Sykes S."/>
            <person name="Wortman J."/>
            <person name="Nusbaum C."/>
            <person name="Birren B."/>
        </authorList>
    </citation>
    <scope>NUCLEOTIDE SEQUENCE [LARGE SCALE GENOMIC DNA]</scope>
    <source>
        <strain evidence="10 11">90A8</strain>
    </source>
</reference>
<evidence type="ECO:0000256" key="3">
    <source>
        <dbReference type="ARBA" id="ARBA00022475"/>
    </source>
</evidence>
<evidence type="ECO:0000256" key="2">
    <source>
        <dbReference type="ARBA" id="ARBA00009226"/>
    </source>
</evidence>
<dbReference type="Pfam" id="PF01052">
    <property type="entry name" value="FliMN_C"/>
    <property type="match status" value="1"/>
</dbReference>
<keyword evidence="6" id="KW-0472">Membrane</keyword>
<name>A0A0E2HFL0_9FIRM</name>
<accession>A0A0E2HFL0</accession>
<keyword evidence="5" id="KW-0283">Flagellar rotation</keyword>